<dbReference type="AlphaFoldDB" id="A0A069PBT1"/>
<keyword evidence="3" id="KW-1185">Reference proteome</keyword>
<keyword evidence="2" id="KW-0966">Cell projection</keyword>
<protein>
    <submittedName>
        <fullName evidence="2">Flagellar biosynthesis protein</fullName>
    </submittedName>
</protein>
<accession>A0A069PBT1</accession>
<sequence length="214" mass="22439">MLLGRIALYGIAVSIFAGCAVGRGTVDVSAPQGTNPATGKYVRIDSVKDKRTFTVSPPSADMASLDPSEDNSDVSKARAIGRKRGGFGKALGDVVLPEGKTVSGLVEGALATGFQEAGYVVVKPGDPNFVAATPVNAQIIDFWAWFQPGFWSVTTNQKSEVQLSGDVGGLHGAQTVKTRVSESKQVVVSSDWREIVEKGLSAITLQTKNLVSGK</sequence>
<dbReference type="EMBL" id="JFHC01000107">
    <property type="protein sequence ID" value="KDR38108.1"/>
    <property type="molecule type" value="Genomic_DNA"/>
</dbReference>
<evidence type="ECO:0000313" key="3">
    <source>
        <dbReference type="Proteomes" id="UP000027466"/>
    </source>
</evidence>
<comment type="caution">
    <text evidence="2">The sequence shown here is derived from an EMBL/GenBank/DDBJ whole genome shotgun (WGS) entry which is preliminary data.</text>
</comment>
<name>A0A069PBT1_9BURK</name>
<dbReference type="PROSITE" id="PS51257">
    <property type="entry name" value="PROKAR_LIPOPROTEIN"/>
    <property type="match status" value="1"/>
</dbReference>
<keyword evidence="2" id="KW-0282">Flagellum</keyword>
<evidence type="ECO:0000313" key="2">
    <source>
        <dbReference type="EMBL" id="KDR38108.1"/>
    </source>
</evidence>
<feature type="chain" id="PRO_5007372015" evidence="1">
    <location>
        <begin position="18"/>
        <end position="214"/>
    </location>
</feature>
<evidence type="ECO:0000256" key="1">
    <source>
        <dbReference type="SAM" id="SignalP"/>
    </source>
</evidence>
<gene>
    <name evidence="2" type="ORF">BG61_03350</name>
</gene>
<proteinExistence type="predicted"/>
<organism evidence="2 3">
    <name type="scientific">Caballeronia glathei</name>
    <dbReference type="NCBI Taxonomy" id="60547"/>
    <lineage>
        <taxon>Bacteria</taxon>
        <taxon>Pseudomonadati</taxon>
        <taxon>Pseudomonadota</taxon>
        <taxon>Betaproteobacteria</taxon>
        <taxon>Burkholderiales</taxon>
        <taxon>Burkholderiaceae</taxon>
        <taxon>Caballeronia</taxon>
    </lineage>
</organism>
<feature type="signal peptide" evidence="1">
    <location>
        <begin position="1"/>
        <end position="17"/>
    </location>
</feature>
<keyword evidence="2" id="KW-0969">Cilium</keyword>
<dbReference type="Proteomes" id="UP000027466">
    <property type="component" value="Unassembled WGS sequence"/>
</dbReference>
<reference evidence="2 3" key="1">
    <citation type="submission" date="2014-03" db="EMBL/GenBank/DDBJ databases">
        <title>Draft Genome Sequences of Four Burkholderia Strains.</title>
        <authorList>
            <person name="Liu X.Y."/>
            <person name="Li C.X."/>
            <person name="Xu J.H."/>
        </authorList>
    </citation>
    <scope>NUCLEOTIDE SEQUENCE [LARGE SCALE GENOMIC DNA]</scope>
    <source>
        <strain evidence="2 3">DSM 50014</strain>
    </source>
</reference>
<keyword evidence="1" id="KW-0732">Signal</keyword>
<dbReference type="RefSeq" id="WP_035924765.1">
    <property type="nucleotide sequence ID" value="NZ_CADFFX010000040.1"/>
</dbReference>